<dbReference type="InterPro" id="IPR011991">
    <property type="entry name" value="ArsR-like_HTH"/>
</dbReference>
<feature type="domain" description="HTH arsR-type" evidence="4">
    <location>
        <begin position="1"/>
        <end position="89"/>
    </location>
</feature>
<sequence>MDSAVLLDLLGNENRRRILRLLSHKPCYVTEISEYLNVSPKAVIDHLRKLEEAGLVESRTDDQRRKYFNIAQNVRLEVNVSPYGFGTKSAYPASPTLELTGRCSHLSIDAEPRQNGDDLESLAREFGRLESIENELSLAQRWVHGRMTDVLDRLNDRIGTDADSRFYAKVLAAVAGGATNTLAVAKEVGAPPEVVEQVLDGLYERGLLTRTDDQWTVR</sequence>
<evidence type="ECO:0000313" key="5">
    <source>
        <dbReference type="EMBL" id="KTG09482.1"/>
    </source>
</evidence>
<dbReference type="FunFam" id="1.10.10.10:FF:000591">
    <property type="entry name" value="Archaeal heat shock regulator, ArsR family"/>
    <property type="match status" value="1"/>
</dbReference>
<gene>
    <name evidence="5" type="ORF">AUR64_17060</name>
</gene>
<evidence type="ECO:0000256" key="3">
    <source>
        <dbReference type="ARBA" id="ARBA00023163"/>
    </source>
</evidence>
<dbReference type="NCBIfam" id="NF033788">
    <property type="entry name" value="HTH_metalloreg"/>
    <property type="match status" value="1"/>
</dbReference>
<dbReference type="SMART" id="SM00418">
    <property type="entry name" value="HTH_ARSR"/>
    <property type="match status" value="1"/>
</dbReference>
<dbReference type="InterPro" id="IPR056346">
    <property type="entry name" value="HTH_Cmi2_C"/>
</dbReference>
<dbReference type="Pfam" id="PF01022">
    <property type="entry name" value="HTH_5"/>
    <property type="match status" value="1"/>
</dbReference>
<dbReference type="RefSeq" id="WP_058582634.1">
    <property type="nucleotide sequence ID" value="NZ_LOPU01000029.1"/>
</dbReference>
<dbReference type="AlphaFoldDB" id="A0A0W1R7S8"/>
<dbReference type="OrthoDB" id="9623at2157"/>
<accession>A0A0W1R7S8</accession>
<keyword evidence="6" id="KW-1185">Reference proteome</keyword>
<protein>
    <submittedName>
        <fullName evidence="5">MarR family transcriptional regulator</fullName>
    </submittedName>
</protein>
<reference evidence="5 6" key="1">
    <citation type="submission" date="2015-12" db="EMBL/GenBank/DDBJ databases">
        <title>Haloprofundus marisrubri gen. nov., sp. nov., an extremely halophilic archaeon isolated from the Discovery deep brine-seawater interface in the Red Sea.</title>
        <authorList>
            <person name="Zhang G."/>
            <person name="Stingl U."/>
            <person name="Rashid M."/>
        </authorList>
    </citation>
    <scope>NUCLEOTIDE SEQUENCE [LARGE SCALE GENOMIC DNA]</scope>
    <source>
        <strain evidence="5 6">SB9</strain>
    </source>
</reference>
<evidence type="ECO:0000256" key="2">
    <source>
        <dbReference type="ARBA" id="ARBA00023125"/>
    </source>
</evidence>
<dbReference type="InterPro" id="IPR036388">
    <property type="entry name" value="WH-like_DNA-bd_sf"/>
</dbReference>
<dbReference type="SUPFAM" id="SSF46785">
    <property type="entry name" value="Winged helix' DNA-binding domain"/>
    <property type="match status" value="1"/>
</dbReference>
<keyword evidence="3" id="KW-0804">Transcription</keyword>
<dbReference type="Gene3D" id="1.10.10.10">
    <property type="entry name" value="Winged helix-like DNA-binding domain superfamily/Winged helix DNA-binding domain"/>
    <property type="match status" value="1"/>
</dbReference>
<comment type="caution">
    <text evidence="5">The sequence shown here is derived from an EMBL/GenBank/DDBJ whole genome shotgun (WGS) entry which is preliminary data.</text>
</comment>
<evidence type="ECO:0000256" key="1">
    <source>
        <dbReference type="ARBA" id="ARBA00023015"/>
    </source>
</evidence>
<dbReference type="InterPro" id="IPR051081">
    <property type="entry name" value="HTH_MetalResp_TranReg"/>
</dbReference>
<dbReference type="GO" id="GO:0003700">
    <property type="term" value="F:DNA-binding transcription factor activity"/>
    <property type="evidence" value="ECO:0007669"/>
    <property type="project" value="InterPro"/>
</dbReference>
<dbReference type="PANTHER" id="PTHR33154:SF33">
    <property type="entry name" value="TRANSCRIPTIONAL REPRESSOR SDPR"/>
    <property type="match status" value="1"/>
</dbReference>
<keyword evidence="1" id="KW-0805">Transcription regulation</keyword>
<proteinExistence type="predicted"/>
<dbReference type="InterPro" id="IPR001845">
    <property type="entry name" value="HTH_ArsR_DNA-bd_dom"/>
</dbReference>
<dbReference type="CDD" id="cd00090">
    <property type="entry name" value="HTH_ARSR"/>
    <property type="match status" value="1"/>
</dbReference>
<dbReference type="Proteomes" id="UP000054387">
    <property type="component" value="Unassembled WGS sequence"/>
</dbReference>
<dbReference type="EMBL" id="LOPU01000029">
    <property type="protein sequence ID" value="KTG09482.1"/>
    <property type="molecule type" value="Genomic_DNA"/>
</dbReference>
<dbReference type="PANTHER" id="PTHR33154">
    <property type="entry name" value="TRANSCRIPTIONAL REGULATOR, ARSR FAMILY"/>
    <property type="match status" value="1"/>
</dbReference>
<organism evidence="5 6">
    <name type="scientific">Haloprofundus marisrubri</name>
    <dbReference type="NCBI Taxonomy" id="1514971"/>
    <lineage>
        <taxon>Archaea</taxon>
        <taxon>Methanobacteriati</taxon>
        <taxon>Methanobacteriota</taxon>
        <taxon>Stenosarchaea group</taxon>
        <taxon>Halobacteria</taxon>
        <taxon>Halobacteriales</taxon>
        <taxon>Haloferacaceae</taxon>
        <taxon>Haloprofundus</taxon>
    </lineage>
</organism>
<dbReference type="Pfam" id="PF24270">
    <property type="entry name" value="HTH_Cmi2_C"/>
    <property type="match status" value="1"/>
</dbReference>
<dbReference type="PROSITE" id="PS50987">
    <property type="entry name" value="HTH_ARSR_2"/>
    <property type="match status" value="1"/>
</dbReference>
<evidence type="ECO:0000313" key="6">
    <source>
        <dbReference type="Proteomes" id="UP000054387"/>
    </source>
</evidence>
<name>A0A0W1R7S8_9EURY</name>
<keyword evidence="2" id="KW-0238">DNA-binding</keyword>
<dbReference type="GO" id="GO:0003677">
    <property type="term" value="F:DNA binding"/>
    <property type="evidence" value="ECO:0007669"/>
    <property type="project" value="UniProtKB-KW"/>
</dbReference>
<dbReference type="InterPro" id="IPR036390">
    <property type="entry name" value="WH_DNA-bd_sf"/>
</dbReference>
<dbReference type="STRING" id="1514971.AUR64_17060"/>
<evidence type="ECO:0000259" key="4">
    <source>
        <dbReference type="PROSITE" id="PS50987"/>
    </source>
</evidence>